<dbReference type="OrthoDB" id="552194at2759"/>
<name>A0A1E3Q7N9_LIPST</name>
<dbReference type="AlphaFoldDB" id="A0A1E3Q7N9"/>
<feature type="compositionally biased region" description="Acidic residues" evidence="1">
    <location>
        <begin position="111"/>
        <end position="127"/>
    </location>
</feature>
<gene>
    <name evidence="2" type="ORF">LIPSTDRAFT_104241</name>
</gene>
<accession>A0A1E3Q7N9</accession>
<protein>
    <submittedName>
        <fullName evidence="2">Uncharacterized protein</fullName>
    </submittedName>
</protein>
<keyword evidence="3" id="KW-1185">Reference proteome</keyword>
<dbReference type="Proteomes" id="UP000094385">
    <property type="component" value="Unassembled WGS sequence"/>
</dbReference>
<feature type="region of interest" description="Disordered" evidence="1">
    <location>
        <begin position="1"/>
        <end position="127"/>
    </location>
</feature>
<sequence length="385" mass="42628">MFAPPPGSSQLRGPPLLRSKKSAAKSGICGEGDSGRASITEDTNPSTRKRKHGQVAFDLPAQQRRPKRMIYEDDQKIMPADEGHMPRLGETQAPISREPTGMSYKSPLVPDSEEECAESEGELEVEMVESSIREEHDYGGDPTVVDDTVIDADEQLETQESYAVEEISSAKLMRSRPPTSLSISSEIPQSQPVSTRWQVRWNGRPNYKKFRKSVQGARANEENLVQRADSGKIYVSFVEYQPENFGIGDEYWSAPRDASPMMTSKPQTAHNILRNRNVDATEDSLRFSMSARPDIDVGDESSVTASCGSANRTLARQVLRNLAGSDDDGDDLVKSDGDDAILDRLVGTSKPRSRVTRDIDNDMVFDAVSDRSDSDDDGLQFRFSK</sequence>
<evidence type="ECO:0000313" key="3">
    <source>
        <dbReference type="Proteomes" id="UP000094385"/>
    </source>
</evidence>
<evidence type="ECO:0000256" key="1">
    <source>
        <dbReference type="SAM" id="MobiDB-lite"/>
    </source>
</evidence>
<organism evidence="2 3">
    <name type="scientific">Lipomyces starkeyi NRRL Y-11557</name>
    <dbReference type="NCBI Taxonomy" id="675824"/>
    <lineage>
        <taxon>Eukaryota</taxon>
        <taxon>Fungi</taxon>
        <taxon>Dikarya</taxon>
        <taxon>Ascomycota</taxon>
        <taxon>Saccharomycotina</taxon>
        <taxon>Lipomycetes</taxon>
        <taxon>Lipomycetales</taxon>
        <taxon>Lipomycetaceae</taxon>
        <taxon>Lipomyces</taxon>
    </lineage>
</organism>
<evidence type="ECO:0000313" key="2">
    <source>
        <dbReference type="EMBL" id="ODQ73715.1"/>
    </source>
</evidence>
<reference evidence="2 3" key="1">
    <citation type="journal article" date="2016" name="Proc. Natl. Acad. Sci. U.S.A.">
        <title>Comparative genomics of biotechnologically important yeasts.</title>
        <authorList>
            <person name="Riley R."/>
            <person name="Haridas S."/>
            <person name="Wolfe K.H."/>
            <person name="Lopes M.R."/>
            <person name="Hittinger C.T."/>
            <person name="Goeker M."/>
            <person name="Salamov A.A."/>
            <person name="Wisecaver J.H."/>
            <person name="Long T.M."/>
            <person name="Calvey C.H."/>
            <person name="Aerts A.L."/>
            <person name="Barry K.W."/>
            <person name="Choi C."/>
            <person name="Clum A."/>
            <person name="Coughlan A.Y."/>
            <person name="Deshpande S."/>
            <person name="Douglass A.P."/>
            <person name="Hanson S.J."/>
            <person name="Klenk H.-P."/>
            <person name="LaButti K.M."/>
            <person name="Lapidus A."/>
            <person name="Lindquist E.A."/>
            <person name="Lipzen A.M."/>
            <person name="Meier-Kolthoff J.P."/>
            <person name="Ohm R.A."/>
            <person name="Otillar R.P."/>
            <person name="Pangilinan J.L."/>
            <person name="Peng Y."/>
            <person name="Rokas A."/>
            <person name="Rosa C.A."/>
            <person name="Scheuner C."/>
            <person name="Sibirny A.A."/>
            <person name="Slot J.C."/>
            <person name="Stielow J.B."/>
            <person name="Sun H."/>
            <person name="Kurtzman C.P."/>
            <person name="Blackwell M."/>
            <person name="Grigoriev I.V."/>
            <person name="Jeffries T.W."/>
        </authorList>
    </citation>
    <scope>NUCLEOTIDE SEQUENCE [LARGE SCALE GENOMIC DNA]</scope>
    <source>
        <strain evidence="2 3">NRRL Y-11557</strain>
    </source>
</reference>
<proteinExistence type="predicted"/>
<feature type="compositionally biased region" description="Basic and acidic residues" evidence="1">
    <location>
        <begin position="69"/>
        <end position="87"/>
    </location>
</feature>
<dbReference type="EMBL" id="KV454293">
    <property type="protein sequence ID" value="ODQ73715.1"/>
    <property type="molecule type" value="Genomic_DNA"/>
</dbReference>